<organism evidence="1 2">
    <name type="scientific">Streptomyces laurentii</name>
    <dbReference type="NCBI Taxonomy" id="39478"/>
    <lineage>
        <taxon>Bacteria</taxon>
        <taxon>Bacillati</taxon>
        <taxon>Actinomycetota</taxon>
        <taxon>Actinomycetes</taxon>
        <taxon>Kitasatosporales</taxon>
        <taxon>Streptomycetaceae</taxon>
        <taxon>Streptomyces</taxon>
    </lineage>
</organism>
<dbReference type="AlphaFoldDB" id="A0A160P411"/>
<accession>A0A160P411</accession>
<evidence type="ECO:0000313" key="1">
    <source>
        <dbReference type="EMBL" id="BAU85804.1"/>
    </source>
</evidence>
<dbReference type="Proteomes" id="UP000217676">
    <property type="component" value="Chromosome"/>
</dbReference>
<name>A0A160P411_STRLU</name>
<keyword evidence="2" id="KW-1185">Reference proteome</keyword>
<gene>
    <name evidence="1" type="ORF">SLA_4920</name>
</gene>
<proteinExistence type="predicted"/>
<reference evidence="1 2" key="1">
    <citation type="journal article" date="2016" name="Genome Announc.">
        <title>Complete Genome Sequence of Thiostrepton-Producing Streptomyces laurentii ATCC 31255.</title>
        <authorList>
            <person name="Doi K."/>
            <person name="Fujino Y."/>
            <person name="Nagayoshi Y."/>
            <person name="Ohshima T."/>
            <person name="Ogata S."/>
        </authorList>
    </citation>
    <scope>NUCLEOTIDE SEQUENCE [LARGE SCALE GENOMIC DNA]</scope>
    <source>
        <strain evidence="1 2">ATCC 31255</strain>
    </source>
</reference>
<evidence type="ECO:0000313" key="2">
    <source>
        <dbReference type="Proteomes" id="UP000217676"/>
    </source>
</evidence>
<sequence length="79" mass="8466">MAPAAASLRRESRITDMRGVLLIGGALLWGYGTGGGAGVVPGSCRIDGRQQIFMNMTSLRREIRAAHHVRGADERLTDS</sequence>
<dbReference type="KEGG" id="slau:SLA_4920"/>
<protein>
    <submittedName>
        <fullName evidence="1">Site-specific recombinase DNA invertase pin</fullName>
    </submittedName>
</protein>
<dbReference type="EMBL" id="AP017424">
    <property type="protein sequence ID" value="BAU85804.1"/>
    <property type="molecule type" value="Genomic_DNA"/>
</dbReference>